<evidence type="ECO:0000256" key="1">
    <source>
        <dbReference type="SAM" id="SignalP"/>
    </source>
</evidence>
<dbReference type="Proteomes" id="UP000765802">
    <property type="component" value="Unassembled WGS sequence"/>
</dbReference>
<evidence type="ECO:0000313" key="3">
    <source>
        <dbReference type="EMBL" id="MBC6489652.1"/>
    </source>
</evidence>
<gene>
    <name evidence="3" type="ORF">BC349_01625</name>
</gene>
<dbReference type="RefSeq" id="WP_187255009.1">
    <property type="nucleotide sequence ID" value="NZ_JBHULF010000006.1"/>
</dbReference>
<dbReference type="SUPFAM" id="SSF160574">
    <property type="entry name" value="BT0923-like"/>
    <property type="match status" value="1"/>
</dbReference>
<comment type="caution">
    <text evidence="3">The sequence shown here is derived from an EMBL/GenBank/DDBJ whole genome shotgun (WGS) entry which is preliminary data.</text>
</comment>
<name>A0ABR7M3U2_9BACT</name>
<proteinExistence type="predicted"/>
<evidence type="ECO:0000313" key="4">
    <source>
        <dbReference type="Proteomes" id="UP000765802"/>
    </source>
</evidence>
<dbReference type="Pfam" id="PF11396">
    <property type="entry name" value="PepSY_like"/>
    <property type="match status" value="1"/>
</dbReference>
<organism evidence="3 4">
    <name type="scientific">Flavihumibacter stibioxidans</name>
    <dbReference type="NCBI Taxonomy" id="1834163"/>
    <lineage>
        <taxon>Bacteria</taxon>
        <taxon>Pseudomonadati</taxon>
        <taxon>Bacteroidota</taxon>
        <taxon>Chitinophagia</taxon>
        <taxon>Chitinophagales</taxon>
        <taxon>Chitinophagaceae</taxon>
        <taxon>Flavihumibacter</taxon>
    </lineage>
</organism>
<protein>
    <recommendedName>
        <fullName evidence="2">Putative beta-lactamase-inhibitor-like PepSY-like domain-containing protein</fullName>
    </recommendedName>
</protein>
<evidence type="ECO:0000259" key="2">
    <source>
        <dbReference type="Pfam" id="PF11396"/>
    </source>
</evidence>
<sequence>MKQLLAVGLLYFSLAAVQAQKITDSGVPVVIKEAFAKMYPGIKKASWNKVDTLYIASFSDGNYKGAVSFNNDGKWSERETVISVASVPAGINSYVEKNYKNEKITGAVKIRKSSGEIRYRVAVGNKQILFTKEGNFIKVSQPI</sequence>
<reference evidence="3 4" key="1">
    <citation type="submission" date="2016-07" db="EMBL/GenBank/DDBJ databases">
        <title>Genome analysis of Flavihumibacter stibioxidans YS-17.</title>
        <authorList>
            <person name="Shi K."/>
            <person name="Han Y."/>
            <person name="Wang G."/>
        </authorList>
    </citation>
    <scope>NUCLEOTIDE SEQUENCE [LARGE SCALE GENOMIC DNA]</scope>
    <source>
        <strain evidence="3 4">YS-17</strain>
    </source>
</reference>
<keyword evidence="4" id="KW-1185">Reference proteome</keyword>
<feature type="signal peptide" evidence="1">
    <location>
        <begin position="1"/>
        <end position="19"/>
    </location>
</feature>
<feature type="chain" id="PRO_5045046439" description="Putative beta-lactamase-inhibitor-like PepSY-like domain-containing protein" evidence="1">
    <location>
        <begin position="20"/>
        <end position="143"/>
    </location>
</feature>
<keyword evidence="1" id="KW-0732">Signal</keyword>
<dbReference type="EMBL" id="MBUA01000001">
    <property type="protein sequence ID" value="MBC6489652.1"/>
    <property type="molecule type" value="Genomic_DNA"/>
</dbReference>
<dbReference type="Gene3D" id="3.10.450.360">
    <property type="match status" value="1"/>
</dbReference>
<accession>A0ABR7M3U2</accession>
<dbReference type="InterPro" id="IPR021533">
    <property type="entry name" value="PepSY-like"/>
</dbReference>
<feature type="domain" description="Putative beta-lactamase-inhibitor-like PepSY-like" evidence="2">
    <location>
        <begin position="54"/>
        <end position="138"/>
    </location>
</feature>